<proteinExistence type="predicted"/>
<dbReference type="VEuPathDB" id="FungiDB:JI435_307060"/>
<organism evidence="3 4">
    <name type="scientific">Phaeosphaeria nodorum (strain SN15 / ATCC MYA-4574 / FGSC 10173)</name>
    <name type="common">Glume blotch fungus</name>
    <name type="synonym">Parastagonospora nodorum</name>
    <dbReference type="NCBI Taxonomy" id="321614"/>
    <lineage>
        <taxon>Eukaryota</taxon>
        <taxon>Fungi</taxon>
        <taxon>Dikarya</taxon>
        <taxon>Ascomycota</taxon>
        <taxon>Pezizomycotina</taxon>
        <taxon>Dothideomycetes</taxon>
        <taxon>Pleosporomycetidae</taxon>
        <taxon>Pleosporales</taxon>
        <taxon>Pleosporineae</taxon>
        <taxon>Phaeosphaeriaceae</taxon>
        <taxon>Parastagonospora</taxon>
    </lineage>
</organism>
<dbReference type="CDD" id="cd02257">
    <property type="entry name" value="Peptidase_C19"/>
    <property type="match status" value="1"/>
</dbReference>
<dbReference type="InterPro" id="IPR038765">
    <property type="entry name" value="Papain-like_cys_pep_sf"/>
</dbReference>
<dbReference type="EMBL" id="CP069039">
    <property type="protein sequence ID" value="QRD04552.1"/>
    <property type="molecule type" value="Genomic_DNA"/>
</dbReference>
<sequence length="429" mass="47992">MDQLFKEIQSIPNLPEAQRAIAERFLGQDQQGSTEFSTFLRQYIWPPTDAAFPSLGTVTAVTCSNRGCAGAASKRVEDTVDFLRLHCTSSDSRALSDYLHATVQTNRCGTCREDSTHFEQITSLPPVFKIHINRQTFKAGKPVLHRGPIVLPWGEFSWPYPVRGKVNSLFQIKAILCHRGMSPTGNSGHWVTYVRETPDNTVFTSYNDSVRETGVPAGIINTSTVCWLFVQRANDQDNAELGAVAQVTGEEDKDEKKGNEGMEKAKEGEKIKKHELATAENTGDADNAIDVDGPREDIDDTMSTGSDSTSITREAFEVAANDPLRVNPPEVNDAGVNDAEVDDARRRGFIEIERDDRDHTMPSRLARWQMHMALDDGNPTKDHSKLGKLAAMYQGRLPRRLPRVGYQRHDHYCIRSNYHRCLTTKLGWS</sequence>
<evidence type="ECO:0000259" key="2">
    <source>
        <dbReference type="PROSITE" id="PS50235"/>
    </source>
</evidence>
<gene>
    <name evidence="3" type="ORF">JI435_307060</name>
</gene>
<dbReference type="SUPFAM" id="SSF54001">
    <property type="entry name" value="Cysteine proteinases"/>
    <property type="match status" value="1"/>
</dbReference>
<dbReference type="InterPro" id="IPR028889">
    <property type="entry name" value="USP"/>
</dbReference>
<evidence type="ECO:0000313" key="4">
    <source>
        <dbReference type="Proteomes" id="UP000663193"/>
    </source>
</evidence>
<dbReference type="Proteomes" id="UP000663193">
    <property type="component" value="Chromosome 17"/>
</dbReference>
<evidence type="ECO:0000256" key="1">
    <source>
        <dbReference type="SAM" id="MobiDB-lite"/>
    </source>
</evidence>
<dbReference type="PROSITE" id="PS50235">
    <property type="entry name" value="USP_3"/>
    <property type="match status" value="1"/>
</dbReference>
<dbReference type="AlphaFoldDB" id="A0A7U2I886"/>
<name>A0A7U2I886_PHANO</name>
<feature type="region of interest" description="Disordered" evidence="1">
    <location>
        <begin position="246"/>
        <end position="308"/>
    </location>
</feature>
<feature type="domain" description="USP" evidence="2">
    <location>
        <begin position="1"/>
        <end position="233"/>
    </location>
</feature>
<keyword evidence="4" id="KW-1185">Reference proteome</keyword>
<dbReference type="Gene3D" id="3.90.70.10">
    <property type="entry name" value="Cysteine proteinases"/>
    <property type="match status" value="1"/>
</dbReference>
<reference evidence="4" key="1">
    <citation type="journal article" date="2021" name="BMC Genomics">
        <title>Chromosome-level genome assembly and manually-curated proteome of model necrotroph Parastagonospora nodorum Sn15 reveals a genome-wide trove of candidate effector homologs, and redundancy of virulence-related functions within an accessory chromosome.</title>
        <authorList>
            <person name="Bertazzoni S."/>
            <person name="Jones D.A.B."/>
            <person name="Phan H.T."/>
            <person name="Tan K.-C."/>
            <person name="Hane J.K."/>
        </authorList>
    </citation>
    <scope>NUCLEOTIDE SEQUENCE [LARGE SCALE GENOMIC DNA]</scope>
    <source>
        <strain evidence="4">SN15 / ATCC MYA-4574 / FGSC 10173)</strain>
    </source>
</reference>
<evidence type="ECO:0000313" key="3">
    <source>
        <dbReference type="EMBL" id="QRD04552.1"/>
    </source>
</evidence>
<accession>A0A7U2I886</accession>
<feature type="compositionally biased region" description="Basic and acidic residues" evidence="1">
    <location>
        <begin position="254"/>
        <end position="277"/>
    </location>
</feature>
<protein>
    <recommendedName>
        <fullName evidence="2">USP domain-containing protein</fullName>
    </recommendedName>
</protein>